<dbReference type="RefSeq" id="XP_014157118.1">
    <property type="nucleotide sequence ID" value="XM_014301643.1"/>
</dbReference>
<feature type="coiled-coil region" evidence="1">
    <location>
        <begin position="81"/>
        <end position="108"/>
    </location>
</feature>
<feature type="compositionally biased region" description="Polar residues" evidence="2">
    <location>
        <begin position="260"/>
        <end position="280"/>
    </location>
</feature>
<dbReference type="AlphaFoldDB" id="A0A0L0G311"/>
<evidence type="ECO:0000256" key="2">
    <source>
        <dbReference type="SAM" id="MobiDB-lite"/>
    </source>
</evidence>
<feature type="region of interest" description="Disordered" evidence="2">
    <location>
        <begin position="176"/>
        <end position="286"/>
    </location>
</feature>
<evidence type="ECO:0000313" key="3">
    <source>
        <dbReference type="EMBL" id="KNC83216.1"/>
    </source>
</evidence>
<dbReference type="GeneID" id="25905048"/>
<name>A0A0L0G311_9EUKA</name>
<feature type="compositionally biased region" description="Low complexity" evidence="2">
    <location>
        <begin position="211"/>
        <end position="225"/>
    </location>
</feature>
<sequence length="286" mass="32758">MSEFPNWPAGNKRFVRTHKHVISTEPITRTRTAQTDRRNRSQLWKDVTDVKDYNLLIIDNLCRTPVDYLIENWLNDFYDTRMNAEVRAARLRRTISELEKRYKGTGRESINWQFLKALRHQVLVMYSLQAETDKLIKAQPKPDGSSGHLSDISVKVFHELTEDMIRQATIIQANRKRDYKRAKNTTIPDQRVTRPRMDIPPGGPPRGGEPLGQQGRQGRGRPIGQAADTPAPRGPRSCLHRGINPLPHAFSKCPNKGESNRQSQKLKQHSNLNPAISTSWPFARDG</sequence>
<dbReference type="Proteomes" id="UP000054560">
    <property type="component" value="Unassembled WGS sequence"/>
</dbReference>
<accession>A0A0L0G311</accession>
<organism evidence="3 4">
    <name type="scientific">Sphaeroforma arctica JP610</name>
    <dbReference type="NCBI Taxonomy" id="667725"/>
    <lineage>
        <taxon>Eukaryota</taxon>
        <taxon>Ichthyosporea</taxon>
        <taxon>Ichthyophonida</taxon>
        <taxon>Sphaeroforma</taxon>
    </lineage>
</organism>
<protein>
    <submittedName>
        <fullName evidence="3">Uncharacterized protein</fullName>
    </submittedName>
</protein>
<keyword evidence="1" id="KW-0175">Coiled coil</keyword>
<evidence type="ECO:0000313" key="4">
    <source>
        <dbReference type="Proteomes" id="UP000054560"/>
    </source>
</evidence>
<keyword evidence="4" id="KW-1185">Reference proteome</keyword>
<dbReference type="EMBL" id="KQ241854">
    <property type="protein sequence ID" value="KNC83216.1"/>
    <property type="molecule type" value="Genomic_DNA"/>
</dbReference>
<reference evidence="3 4" key="1">
    <citation type="submission" date="2011-02" db="EMBL/GenBank/DDBJ databases">
        <title>The Genome Sequence of Sphaeroforma arctica JP610.</title>
        <authorList>
            <consortium name="The Broad Institute Genome Sequencing Platform"/>
            <person name="Russ C."/>
            <person name="Cuomo C."/>
            <person name="Young S.K."/>
            <person name="Zeng Q."/>
            <person name="Gargeya S."/>
            <person name="Alvarado L."/>
            <person name="Berlin A."/>
            <person name="Chapman S.B."/>
            <person name="Chen Z."/>
            <person name="Freedman E."/>
            <person name="Gellesch M."/>
            <person name="Goldberg J."/>
            <person name="Griggs A."/>
            <person name="Gujja S."/>
            <person name="Heilman E."/>
            <person name="Heiman D."/>
            <person name="Howarth C."/>
            <person name="Mehta T."/>
            <person name="Neiman D."/>
            <person name="Pearson M."/>
            <person name="Roberts A."/>
            <person name="Saif S."/>
            <person name="Shea T."/>
            <person name="Shenoy N."/>
            <person name="Sisk P."/>
            <person name="Stolte C."/>
            <person name="Sykes S."/>
            <person name="White J."/>
            <person name="Yandava C."/>
            <person name="Burger G."/>
            <person name="Gray M.W."/>
            <person name="Holland P.W.H."/>
            <person name="King N."/>
            <person name="Lang F.B.F."/>
            <person name="Roger A.J."/>
            <person name="Ruiz-Trillo I."/>
            <person name="Haas B."/>
            <person name="Nusbaum C."/>
            <person name="Birren B."/>
        </authorList>
    </citation>
    <scope>NUCLEOTIDE SEQUENCE [LARGE SCALE GENOMIC DNA]</scope>
    <source>
        <strain evidence="3 4">JP610</strain>
    </source>
</reference>
<gene>
    <name evidence="3" type="ORF">SARC_04544</name>
</gene>
<evidence type="ECO:0000256" key="1">
    <source>
        <dbReference type="SAM" id="Coils"/>
    </source>
</evidence>
<proteinExistence type="predicted"/>